<evidence type="ECO:0000256" key="31">
    <source>
        <dbReference type="ARBA" id="ARBA00049068"/>
    </source>
</evidence>
<evidence type="ECO:0000256" key="19">
    <source>
        <dbReference type="ARBA" id="ARBA00033119"/>
    </source>
</evidence>
<dbReference type="Pfam" id="PF00107">
    <property type="entry name" value="ADH_zinc_N"/>
    <property type="match status" value="1"/>
</dbReference>
<evidence type="ECO:0000256" key="20">
    <source>
        <dbReference type="ARBA" id="ARBA00047461"/>
    </source>
</evidence>
<keyword evidence="12" id="KW-0007">Acetylation</keyword>
<dbReference type="GO" id="GO:0005737">
    <property type="term" value="C:cytoplasm"/>
    <property type="evidence" value="ECO:0007669"/>
    <property type="project" value="UniProtKB-SubCell"/>
</dbReference>
<dbReference type="EC" id="1.3.1.48" evidence="4"/>
<protein>
    <recommendedName>
        <fullName evidence="6">Prostaglandin reductase 1</fullName>
        <ecNumber evidence="4">1.3.1.48</ecNumber>
        <ecNumber evidence="5">1.3.1.74</ecNumber>
    </recommendedName>
    <alternativeName>
        <fullName evidence="19">15-oxoprostaglandin 13-reductase</fullName>
    </alternativeName>
    <alternativeName>
        <fullName evidence="17">Dithiolethione-inducible gene 1 protein</fullName>
    </alternativeName>
    <alternativeName>
        <fullName evidence="16">Leukotriene B4 12-hydroxydehydrogenase</fullName>
    </alternativeName>
    <alternativeName>
        <fullName evidence="18">NAD(P)H-dependent alkenal/one oxidoreductase</fullName>
    </alternativeName>
</protein>
<dbReference type="InterPro" id="IPR045010">
    <property type="entry name" value="MDR_fam"/>
</dbReference>
<evidence type="ECO:0000256" key="10">
    <source>
        <dbReference type="ARBA" id="ARBA00022832"/>
    </source>
</evidence>
<keyword evidence="8" id="KW-0644">Prostaglandin metabolism</keyword>
<evidence type="ECO:0000256" key="22">
    <source>
        <dbReference type="ARBA" id="ARBA00047742"/>
    </source>
</evidence>
<comment type="subunit">
    <text evidence="3">Monomer or homodimer.</text>
</comment>
<evidence type="ECO:0000256" key="5">
    <source>
        <dbReference type="ARBA" id="ARBA00012410"/>
    </source>
</evidence>
<comment type="catalytic activity">
    <reaction evidence="25">
        <text>dodecanal + NADP(+) = (2E)-dodecenal + NADPH + H(+)</text>
        <dbReference type="Rhea" id="RHEA:50784"/>
        <dbReference type="ChEBI" id="CHEBI:15378"/>
        <dbReference type="ChEBI" id="CHEBI:27836"/>
        <dbReference type="ChEBI" id="CHEBI:57783"/>
        <dbReference type="ChEBI" id="CHEBI:58349"/>
        <dbReference type="ChEBI" id="CHEBI:133741"/>
    </reaction>
    <physiologicalReaction direction="right-to-left" evidence="25">
        <dbReference type="Rhea" id="RHEA:50786"/>
    </physiologicalReaction>
</comment>
<dbReference type="InterPro" id="IPR011032">
    <property type="entry name" value="GroES-like_sf"/>
</dbReference>
<comment type="catalytic activity">
    <reaction evidence="33">
        <text>an n-alkanal + NADP(+) = an alk-2-enal + NADPH + H(+)</text>
        <dbReference type="Rhea" id="RHEA:13737"/>
        <dbReference type="ChEBI" id="CHEBI:12834"/>
        <dbReference type="ChEBI" id="CHEBI:13757"/>
        <dbReference type="ChEBI" id="CHEBI:15378"/>
        <dbReference type="ChEBI" id="CHEBI:57783"/>
        <dbReference type="ChEBI" id="CHEBI:58349"/>
        <dbReference type="EC" id="1.3.1.74"/>
    </reaction>
    <physiologicalReaction direction="right-to-left" evidence="33">
        <dbReference type="Rhea" id="RHEA:13739"/>
    </physiologicalReaction>
</comment>
<dbReference type="GO" id="GO:0006693">
    <property type="term" value="P:prostaglandin metabolic process"/>
    <property type="evidence" value="ECO:0007669"/>
    <property type="project" value="UniProtKB-KW"/>
</dbReference>
<dbReference type="Proteomes" id="UP001151699">
    <property type="component" value="Chromosome B"/>
</dbReference>
<dbReference type="EC" id="1.3.1.74" evidence="5"/>
<dbReference type="SMART" id="SM00829">
    <property type="entry name" value="PKS_ER"/>
    <property type="match status" value="1"/>
</dbReference>
<comment type="catalytic activity">
    <reaction evidence="22">
        <text>pentan-2-one + NADP(+) = (E)-pent-3-en-2-one + NADPH + H(+)</text>
        <dbReference type="Rhea" id="RHEA:50788"/>
        <dbReference type="ChEBI" id="CHEBI:15378"/>
        <dbReference type="ChEBI" id="CHEBI:16472"/>
        <dbReference type="ChEBI" id="CHEBI:57783"/>
        <dbReference type="ChEBI" id="CHEBI:58349"/>
        <dbReference type="ChEBI" id="CHEBI:145276"/>
    </reaction>
    <physiologicalReaction direction="right-to-left" evidence="22">
        <dbReference type="Rhea" id="RHEA:50790"/>
    </physiologicalReaction>
</comment>
<keyword evidence="10" id="KW-0276">Fatty acid metabolism</keyword>
<reference evidence="36" key="1">
    <citation type="submission" date="2022-07" db="EMBL/GenBank/DDBJ databases">
        <authorList>
            <person name="Trinca V."/>
            <person name="Uliana J.V.C."/>
            <person name="Torres T.T."/>
            <person name="Ward R.J."/>
            <person name="Monesi N."/>
        </authorList>
    </citation>
    <scope>NUCLEOTIDE SEQUENCE</scope>
    <source>
        <strain evidence="36">HSMRA1968</strain>
        <tissue evidence="36">Whole embryos</tissue>
    </source>
</reference>
<dbReference type="InterPro" id="IPR013149">
    <property type="entry name" value="ADH-like_C"/>
</dbReference>
<keyword evidence="37" id="KW-1185">Reference proteome</keyword>
<evidence type="ECO:0000256" key="34">
    <source>
        <dbReference type="ARBA" id="ARBA00049368"/>
    </source>
</evidence>
<evidence type="ECO:0000256" key="11">
    <source>
        <dbReference type="ARBA" id="ARBA00022857"/>
    </source>
</evidence>
<evidence type="ECO:0000256" key="18">
    <source>
        <dbReference type="ARBA" id="ARBA00032297"/>
    </source>
</evidence>
<dbReference type="InterPro" id="IPR014190">
    <property type="entry name" value="PTGR1"/>
</dbReference>
<evidence type="ECO:0000313" key="37">
    <source>
        <dbReference type="Proteomes" id="UP001151699"/>
    </source>
</evidence>
<evidence type="ECO:0000256" key="23">
    <source>
        <dbReference type="ARBA" id="ARBA00047871"/>
    </source>
</evidence>
<evidence type="ECO:0000256" key="15">
    <source>
        <dbReference type="ARBA" id="ARBA00023278"/>
    </source>
</evidence>
<dbReference type="EMBL" id="WJQU01000002">
    <property type="protein sequence ID" value="KAJ6643170.1"/>
    <property type="molecule type" value="Genomic_DNA"/>
</dbReference>
<proteinExistence type="inferred from homology"/>
<dbReference type="Gene3D" id="3.90.180.10">
    <property type="entry name" value="Medium-chain alcohol dehydrogenases, catalytic domain"/>
    <property type="match status" value="1"/>
</dbReference>
<comment type="catalytic activity">
    <reaction evidence="31">
        <text>(5S,12S)-dihydroxy-(6E,10E,12E,14Z)-eicosatetraenoate + NADP(+) = 12-oxo-(5S)-hydroxy-(6E,8E,10E,14Z)-eicosatetraenoate + NADPH + H(+)</text>
        <dbReference type="Rhea" id="RHEA:51212"/>
        <dbReference type="ChEBI" id="CHEBI:15378"/>
        <dbReference type="ChEBI" id="CHEBI:57783"/>
        <dbReference type="ChEBI" id="CHEBI:58349"/>
        <dbReference type="ChEBI" id="CHEBI:133974"/>
        <dbReference type="ChEBI" id="CHEBI:133975"/>
    </reaction>
    <physiologicalReaction direction="left-to-right" evidence="31">
        <dbReference type="Rhea" id="RHEA:51213"/>
    </physiologicalReaction>
</comment>
<comment type="catalytic activity">
    <reaction evidence="21">
        <text>decanal + NADP(+) = (2E)-decenal + NADPH + H(+)</text>
        <dbReference type="Rhea" id="RHEA:50612"/>
        <dbReference type="ChEBI" id="CHEBI:15378"/>
        <dbReference type="ChEBI" id="CHEBI:31457"/>
        <dbReference type="ChEBI" id="CHEBI:57783"/>
        <dbReference type="ChEBI" id="CHEBI:58349"/>
        <dbReference type="ChEBI" id="CHEBI:133455"/>
    </reaction>
    <physiologicalReaction direction="right-to-left" evidence="21">
        <dbReference type="Rhea" id="RHEA:50614"/>
    </physiologicalReaction>
</comment>
<comment type="catalytic activity">
    <reaction evidence="24">
        <text>13,14-dihydro-15-oxo-prostaglandin F1alpha + NADP(+) = 15-oxoprostaglandin F1alpha + NADPH + H(+)</text>
        <dbReference type="Rhea" id="RHEA:50592"/>
        <dbReference type="ChEBI" id="CHEBI:15378"/>
        <dbReference type="ChEBI" id="CHEBI:57783"/>
        <dbReference type="ChEBI" id="CHEBI:58349"/>
        <dbReference type="ChEBI" id="CHEBI:79072"/>
        <dbReference type="ChEBI" id="CHEBI:133411"/>
    </reaction>
    <physiologicalReaction direction="right-to-left" evidence="24">
        <dbReference type="Rhea" id="RHEA:50594"/>
    </physiologicalReaction>
</comment>
<evidence type="ECO:0000256" key="27">
    <source>
        <dbReference type="ARBA" id="ARBA00048290"/>
    </source>
</evidence>
<keyword evidence="11" id="KW-0521">NADP</keyword>
<sequence length="363" mass="39777">MNSLSAVRSVLNKLGASSSKLSRQISTMVKTKKFIYAKAFQGEPKETDFELIEEELPDLKDGEVLSEALYHSVDPYMRPYMARYPVGVTMIGGQIAKVIESKNVAYPVGSTIFGQFGWQTHTIFNPSEHTDPIQSYVLPSFGKHPSSLGLGVLGMPGNTAYFGFLGICQPKAGEVVAVTGAAGAVGILVGQIAKLKGCKVIGFAGSDEKCAWLKNELGFDHVINYKTENVSKALRTAAPEGVDCYFDNVGGQISSQIIQQMKDYGRIAVCGSISSYNLDVKDMPQVPILQPIFVFKQLKMEGFLVWRYADRWMEGIKQMSQWVDSGKIKYHETTTDGFENLPKALIDMLRGGNTGKAIVRSSL</sequence>
<evidence type="ECO:0000259" key="35">
    <source>
        <dbReference type="SMART" id="SM00829"/>
    </source>
</evidence>
<evidence type="ECO:0000256" key="25">
    <source>
        <dbReference type="ARBA" id="ARBA00047903"/>
    </source>
</evidence>
<evidence type="ECO:0000256" key="8">
    <source>
        <dbReference type="ARBA" id="ARBA00022501"/>
    </source>
</evidence>
<dbReference type="GO" id="GO:0032440">
    <property type="term" value="F:2-alkenal reductase [NAD(P)H] activity"/>
    <property type="evidence" value="ECO:0007669"/>
    <property type="project" value="UniProtKB-EC"/>
</dbReference>
<evidence type="ECO:0000256" key="33">
    <source>
        <dbReference type="ARBA" id="ARBA00049179"/>
    </source>
</evidence>
<evidence type="ECO:0000256" key="2">
    <source>
        <dbReference type="ARBA" id="ARBA00010460"/>
    </source>
</evidence>
<evidence type="ECO:0000256" key="7">
    <source>
        <dbReference type="ARBA" id="ARBA00022490"/>
    </source>
</evidence>
<evidence type="ECO:0000256" key="6">
    <source>
        <dbReference type="ARBA" id="ARBA00020651"/>
    </source>
</evidence>
<evidence type="ECO:0000256" key="32">
    <source>
        <dbReference type="ARBA" id="ARBA00049070"/>
    </source>
</evidence>
<evidence type="ECO:0000256" key="12">
    <source>
        <dbReference type="ARBA" id="ARBA00022990"/>
    </source>
</evidence>
<comment type="similarity">
    <text evidence="2">Belongs to the NADP-dependent oxidoreductase L4BD family.</text>
</comment>
<evidence type="ECO:0000313" key="36">
    <source>
        <dbReference type="EMBL" id="KAJ6643170.1"/>
    </source>
</evidence>
<dbReference type="InterPro" id="IPR041694">
    <property type="entry name" value="ADH_N_2"/>
</dbReference>
<evidence type="ECO:0000256" key="30">
    <source>
        <dbReference type="ARBA" id="ARBA00048953"/>
    </source>
</evidence>
<evidence type="ECO:0000256" key="24">
    <source>
        <dbReference type="ARBA" id="ARBA00047878"/>
    </source>
</evidence>
<dbReference type="SUPFAM" id="SSF50129">
    <property type="entry name" value="GroES-like"/>
    <property type="match status" value="2"/>
</dbReference>
<keyword evidence="13" id="KW-0560">Oxidoreductase</keyword>
<evidence type="ECO:0000256" key="21">
    <source>
        <dbReference type="ARBA" id="ARBA00047617"/>
    </source>
</evidence>
<keyword evidence="14" id="KW-0443">Lipid metabolism</keyword>
<dbReference type="FunFam" id="3.40.50.720:FF:000121">
    <property type="entry name" value="Prostaglandin reductase 2"/>
    <property type="match status" value="1"/>
</dbReference>
<evidence type="ECO:0000256" key="28">
    <source>
        <dbReference type="ARBA" id="ARBA00048387"/>
    </source>
</evidence>
<comment type="catalytic activity">
    <reaction evidence="23">
        <text>leukotriene B4 + NADP(+) = 12-oxo-leukotriene B4 + NADPH + H(+)</text>
        <dbReference type="Rhea" id="RHEA:50608"/>
        <dbReference type="ChEBI" id="CHEBI:15378"/>
        <dbReference type="ChEBI" id="CHEBI:57461"/>
        <dbReference type="ChEBI" id="CHEBI:57783"/>
        <dbReference type="ChEBI" id="CHEBI:58349"/>
        <dbReference type="ChEBI" id="CHEBI:133309"/>
    </reaction>
    <physiologicalReaction direction="left-to-right" evidence="23">
        <dbReference type="Rhea" id="RHEA:50609"/>
    </physiologicalReaction>
</comment>
<comment type="catalytic activity">
    <reaction evidence="20">
        <text>octanal + NADP(+) = (2E)-octenal + NADPH + H(+)</text>
        <dbReference type="Rhea" id="RHEA:50780"/>
        <dbReference type="ChEBI" id="CHEBI:15378"/>
        <dbReference type="ChEBI" id="CHEBI:17935"/>
        <dbReference type="ChEBI" id="CHEBI:57783"/>
        <dbReference type="ChEBI" id="CHEBI:58349"/>
        <dbReference type="ChEBI" id="CHEBI:61748"/>
    </reaction>
    <physiologicalReaction direction="right-to-left" evidence="20">
        <dbReference type="Rhea" id="RHEA:50782"/>
    </physiologicalReaction>
</comment>
<evidence type="ECO:0000256" key="26">
    <source>
        <dbReference type="ARBA" id="ARBA00048066"/>
    </source>
</evidence>
<comment type="subcellular location">
    <subcellularLocation>
        <location evidence="1">Cytoplasm</location>
    </subcellularLocation>
</comment>
<dbReference type="SUPFAM" id="SSF51735">
    <property type="entry name" value="NAD(P)-binding Rossmann-fold domains"/>
    <property type="match status" value="1"/>
</dbReference>
<evidence type="ECO:0000256" key="9">
    <source>
        <dbReference type="ARBA" id="ARBA00022553"/>
    </source>
</evidence>
<dbReference type="Gene3D" id="3.40.50.720">
    <property type="entry name" value="NAD(P)-binding Rossmann-like Domain"/>
    <property type="match status" value="1"/>
</dbReference>
<dbReference type="Pfam" id="PF16884">
    <property type="entry name" value="ADH_N_2"/>
    <property type="match status" value="1"/>
</dbReference>
<comment type="catalytic activity">
    <reaction evidence="28">
        <text>4-hydroxynonanal + NADP(+) = (E)-4-hydroxynon-2-enal + NADPH + H(+)</text>
        <dbReference type="Rhea" id="RHEA:64736"/>
        <dbReference type="ChEBI" id="CHEBI:15378"/>
        <dbReference type="ChEBI" id="CHEBI:57783"/>
        <dbReference type="ChEBI" id="CHEBI:58349"/>
        <dbReference type="ChEBI" id="CHEBI:58968"/>
        <dbReference type="ChEBI" id="CHEBI:156112"/>
    </reaction>
    <physiologicalReaction direction="right-to-left" evidence="28">
        <dbReference type="Rhea" id="RHEA:64738"/>
    </physiologicalReaction>
</comment>
<comment type="catalytic activity">
    <reaction evidence="26">
        <text>nonan-2-one + NADP(+) = (3E)-nonen-2-one + NADPH + H(+)</text>
        <dbReference type="Rhea" id="RHEA:50616"/>
        <dbReference type="ChEBI" id="CHEBI:15378"/>
        <dbReference type="ChEBI" id="CHEBI:57783"/>
        <dbReference type="ChEBI" id="CHEBI:58349"/>
        <dbReference type="ChEBI" id="CHEBI:77927"/>
        <dbReference type="ChEBI" id="CHEBI:133457"/>
    </reaction>
    <physiologicalReaction direction="right-to-left" evidence="26">
        <dbReference type="Rhea" id="RHEA:50618"/>
    </physiologicalReaction>
</comment>
<evidence type="ECO:0000256" key="3">
    <source>
        <dbReference type="ARBA" id="ARBA00011852"/>
    </source>
</evidence>
<comment type="catalytic activity">
    <reaction evidence="30">
        <text>6-trans-leukotriene B4 + NADP(+) = 12-oxo-(5S)-hydroxy-(6E,8E,10E,14Z)-eicosatetraenoate + NADPH + H(+)</text>
        <dbReference type="Rhea" id="RHEA:51204"/>
        <dbReference type="ChEBI" id="CHEBI:15378"/>
        <dbReference type="ChEBI" id="CHEBI:57783"/>
        <dbReference type="ChEBI" id="CHEBI:58349"/>
        <dbReference type="ChEBI" id="CHEBI:90723"/>
        <dbReference type="ChEBI" id="CHEBI:133974"/>
    </reaction>
    <physiologicalReaction direction="left-to-right" evidence="30">
        <dbReference type="Rhea" id="RHEA:51205"/>
    </physiologicalReaction>
</comment>
<name>A0A9Q0S4M1_9DIPT</name>
<evidence type="ECO:0000256" key="13">
    <source>
        <dbReference type="ARBA" id="ARBA00023002"/>
    </source>
</evidence>
<evidence type="ECO:0000256" key="14">
    <source>
        <dbReference type="ARBA" id="ARBA00023098"/>
    </source>
</evidence>
<dbReference type="OrthoDB" id="809632at2759"/>
<dbReference type="InterPro" id="IPR036291">
    <property type="entry name" value="NAD(P)-bd_dom_sf"/>
</dbReference>
<gene>
    <name evidence="36" type="primary">Ptgr1_0</name>
    <name evidence="36" type="ORF">Bhyg_08126</name>
</gene>
<comment type="catalytic activity">
    <reaction evidence="32">
        <text>13,14-dihydro-15-oxo-prostaglandin E1 + NADP(+) = 15-oxoprostaglandin E1 + NADPH + H(+)</text>
        <dbReference type="Rhea" id="RHEA:50584"/>
        <dbReference type="ChEBI" id="CHEBI:15378"/>
        <dbReference type="ChEBI" id="CHEBI:57401"/>
        <dbReference type="ChEBI" id="CHEBI:57783"/>
        <dbReference type="ChEBI" id="CHEBI:58349"/>
        <dbReference type="ChEBI" id="CHEBI:133408"/>
    </reaction>
    <physiologicalReaction direction="right-to-left" evidence="32">
        <dbReference type="Rhea" id="RHEA:50586"/>
    </physiologicalReaction>
</comment>
<evidence type="ECO:0000256" key="29">
    <source>
        <dbReference type="ARBA" id="ARBA00048591"/>
    </source>
</evidence>
<comment type="catalytic activity">
    <reaction evidence="27">
        <text>13,14-dihydro-15-oxo-PGF2alpha + NADP(+) = 15-oxoprostaglandin F2alpha + NADPH + H(+)</text>
        <dbReference type="Rhea" id="RHEA:50588"/>
        <dbReference type="ChEBI" id="CHEBI:15378"/>
        <dbReference type="ChEBI" id="CHEBI:57783"/>
        <dbReference type="ChEBI" id="CHEBI:58349"/>
        <dbReference type="ChEBI" id="CHEBI:133374"/>
        <dbReference type="ChEBI" id="CHEBI:133409"/>
    </reaction>
    <physiologicalReaction direction="right-to-left" evidence="27">
        <dbReference type="Rhea" id="RHEA:50590"/>
    </physiologicalReaction>
</comment>
<dbReference type="GO" id="GO:0047522">
    <property type="term" value="F:15-oxoprostaglandin 13-reductase [NAD(P)+] activity"/>
    <property type="evidence" value="ECO:0007669"/>
    <property type="project" value="UniProtKB-EC"/>
</dbReference>
<evidence type="ECO:0000256" key="16">
    <source>
        <dbReference type="ARBA" id="ARBA00031851"/>
    </source>
</evidence>
<accession>A0A9Q0S4M1</accession>
<dbReference type="PANTHER" id="PTHR43205">
    <property type="entry name" value="PROSTAGLANDIN REDUCTASE"/>
    <property type="match status" value="1"/>
</dbReference>
<organism evidence="36 37">
    <name type="scientific">Pseudolycoriella hygida</name>
    <dbReference type="NCBI Taxonomy" id="35572"/>
    <lineage>
        <taxon>Eukaryota</taxon>
        <taxon>Metazoa</taxon>
        <taxon>Ecdysozoa</taxon>
        <taxon>Arthropoda</taxon>
        <taxon>Hexapoda</taxon>
        <taxon>Insecta</taxon>
        <taxon>Pterygota</taxon>
        <taxon>Neoptera</taxon>
        <taxon>Endopterygota</taxon>
        <taxon>Diptera</taxon>
        <taxon>Nematocera</taxon>
        <taxon>Sciaroidea</taxon>
        <taxon>Sciaridae</taxon>
        <taxon>Pseudolycoriella</taxon>
    </lineage>
</organism>
<evidence type="ECO:0000256" key="4">
    <source>
        <dbReference type="ARBA" id="ARBA00011981"/>
    </source>
</evidence>
<evidence type="ECO:0000256" key="1">
    <source>
        <dbReference type="ARBA" id="ARBA00004496"/>
    </source>
</evidence>
<dbReference type="InterPro" id="IPR020843">
    <property type="entry name" value="ER"/>
</dbReference>
<keyword evidence="7" id="KW-0963">Cytoplasm</keyword>
<comment type="catalytic activity">
    <reaction evidence="29">
        <text>20-hydroxy-leukotriene B4 + NADP(+) = 12-oxo-20-hydroxy-leukotriene B4 + NADPH + H(+)</text>
        <dbReference type="Rhea" id="RHEA:51208"/>
        <dbReference type="ChEBI" id="CHEBI:15378"/>
        <dbReference type="ChEBI" id="CHEBI:57460"/>
        <dbReference type="ChEBI" id="CHEBI:57783"/>
        <dbReference type="ChEBI" id="CHEBI:58349"/>
        <dbReference type="ChEBI" id="CHEBI:133346"/>
    </reaction>
    <physiologicalReaction direction="left-to-right" evidence="29">
        <dbReference type="Rhea" id="RHEA:51209"/>
    </physiologicalReaction>
</comment>
<dbReference type="CDD" id="cd08294">
    <property type="entry name" value="leukotriene_B4_DH_like"/>
    <property type="match status" value="1"/>
</dbReference>
<comment type="catalytic activity">
    <reaction evidence="34">
        <text>hexanal + NADP(+) = (E)-hex-2-enal + NADPH + H(+)</text>
        <dbReference type="Rhea" id="RHEA:50776"/>
        <dbReference type="ChEBI" id="CHEBI:15378"/>
        <dbReference type="ChEBI" id="CHEBI:28913"/>
        <dbReference type="ChEBI" id="CHEBI:57783"/>
        <dbReference type="ChEBI" id="CHEBI:58349"/>
        <dbReference type="ChEBI" id="CHEBI:88528"/>
    </reaction>
    <physiologicalReaction direction="right-to-left" evidence="34">
        <dbReference type="Rhea" id="RHEA:50778"/>
    </physiologicalReaction>
</comment>
<dbReference type="AlphaFoldDB" id="A0A9Q0S4M1"/>
<evidence type="ECO:0000256" key="17">
    <source>
        <dbReference type="ARBA" id="ARBA00032255"/>
    </source>
</evidence>
<keyword evidence="15" id="KW-0379">Hydroxylation</keyword>
<feature type="domain" description="Enoyl reductase (ER)" evidence="35">
    <location>
        <begin position="42"/>
        <end position="359"/>
    </location>
</feature>
<comment type="caution">
    <text evidence="36">The sequence shown here is derived from an EMBL/GenBank/DDBJ whole genome shotgun (WGS) entry which is preliminary data.</text>
</comment>
<dbReference type="PANTHER" id="PTHR43205:SF7">
    <property type="entry name" value="PROSTAGLANDIN REDUCTASE 1"/>
    <property type="match status" value="1"/>
</dbReference>
<keyword evidence="9" id="KW-0597">Phosphoprotein</keyword>